<organism evidence="1 2">
    <name type="scientific">Mycolicibacterium hodleri</name>
    <dbReference type="NCBI Taxonomy" id="49897"/>
    <lineage>
        <taxon>Bacteria</taxon>
        <taxon>Bacillati</taxon>
        <taxon>Actinomycetota</taxon>
        <taxon>Actinomycetes</taxon>
        <taxon>Mycobacteriales</taxon>
        <taxon>Mycobacteriaceae</taxon>
        <taxon>Mycolicibacterium</taxon>
    </lineage>
</organism>
<accession>A0A544W2L6</accession>
<dbReference type="AlphaFoldDB" id="A0A544W2L6"/>
<name>A0A544W2L6_9MYCO</name>
<dbReference type="EMBL" id="VIFX01000012">
    <property type="protein sequence ID" value="TQR86488.1"/>
    <property type="molecule type" value="Genomic_DNA"/>
</dbReference>
<dbReference type="RefSeq" id="WP_142552239.1">
    <property type="nucleotide sequence ID" value="NZ_VIFX01000012.1"/>
</dbReference>
<sequence>MQRSLPLTAESPHPLRRIKCAFEDPAYWAARLGAFEDGSPTLDSLSTDASGRTCVVMTMRFGGDQLPDPIRRLRLASLEIVQREQWYPVDGGTVRGDITVDALRTPLSGRGAVELTPDGPGTHLTGTATVKVNVPLIGGTIATFVAGQLANGIVDVVAVTDAWLSGQR</sequence>
<dbReference type="Proteomes" id="UP000315759">
    <property type="component" value="Unassembled WGS sequence"/>
</dbReference>
<comment type="caution">
    <text evidence="1">The sequence shown here is derived from an EMBL/GenBank/DDBJ whole genome shotgun (WGS) entry which is preliminary data.</text>
</comment>
<keyword evidence="2" id="KW-1185">Reference proteome</keyword>
<reference evidence="1 2" key="1">
    <citation type="submission" date="2018-10" db="EMBL/GenBank/DDBJ databases">
        <title>Draft genome of Mycobacterium hodleri strain B.</title>
        <authorList>
            <person name="Amande T.J."/>
            <person name="Mcgenity T.J."/>
        </authorList>
    </citation>
    <scope>NUCLEOTIDE SEQUENCE [LARGE SCALE GENOMIC DNA]</scope>
    <source>
        <strain evidence="1 2">B</strain>
    </source>
</reference>
<dbReference type="Pfam" id="PF10698">
    <property type="entry name" value="DUF2505"/>
    <property type="match status" value="1"/>
</dbReference>
<dbReference type="InterPro" id="IPR019639">
    <property type="entry name" value="DUF2505"/>
</dbReference>
<gene>
    <name evidence="1" type="ORF">D8S82_11555</name>
</gene>
<evidence type="ECO:0000313" key="2">
    <source>
        <dbReference type="Proteomes" id="UP000315759"/>
    </source>
</evidence>
<protein>
    <submittedName>
        <fullName evidence="1">DUF2505 domain-containing protein</fullName>
    </submittedName>
</protein>
<proteinExistence type="predicted"/>
<evidence type="ECO:0000313" key="1">
    <source>
        <dbReference type="EMBL" id="TQR86488.1"/>
    </source>
</evidence>